<feature type="region of interest" description="Disordered" evidence="1">
    <location>
        <begin position="389"/>
        <end position="420"/>
    </location>
</feature>
<dbReference type="InterPro" id="IPR000801">
    <property type="entry name" value="Esterase-like"/>
</dbReference>
<keyword evidence="2" id="KW-0472">Membrane</keyword>
<dbReference type="PANTHER" id="PTHR48098:SF1">
    <property type="entry name" value="DIACYLGLYCEROL ACYLTRANSFERASE_MYCOLYLTRANSFERASE AG85A"/>
    <property type="match status" value="1"/>
</dbReference>
<keyword evidence="4" id="KW-1185">Reference proteome</keyword>
<gene>
    <name evidence="3" type="ORF">GCM10023147_00230</name>
</gene>
<dbReference type="PANTHER" id="PTHR48098">
    <property type="entry name" value="ENTEROCHELIN ESTERASE-RELATED"/>
    <property type="match status" value="1"/>
</dbReference>
<comment type="caution">
    <text evidence="3">The sequence shown here is derived from an EMBL/GenBank/DDBJ whole genome shotgun (WGS) entry which is preliminary data.</text>
</comment>
<sequence length="524" mass="54650">MAAVDNWTRGGTSLLTGWLPVTIFIVAGVLVALALVRRKVRWYLIALPTSLVVGVVCALAARTYMNSEGLAGDPAPFWLWFWIGAAGTALAAWLWSLRRGGWFGRTVPLIAVACALLASLLVVNQWVGYYRTWQVAWASLTAGPLPNQVDQDQLASLRNTNQPVGRVVPVTIPDDASGFKHRTEYVYLPPAWFKGATPPKLPALEMIGGEFNTPADWIRLGNATATADGYAKAHNGVTPILVFVDSGGSFNNDTECVDGPRGNAASHLTKDVRPYVINTFDASSAASNWGIIGWSMGGTCAMDLVVTHPDLFTSFVDIGGDMGPNTGTKAQTISRLFGGNAAAWDAYDPTTVMTKHGAYTGISGVFVDADGQRPGMKGMHFPKDFKGWQKQAPQNQAPAGFGGNAGDDDFNDPGEQGSSQKLCTTMKSVKIDCQIKSVGDGHTWQSATSALNVAFPIISAAVGTGAVTGTPAAAAPASPAPSSATPASSSSATTTPAAAPAPVADPTQAADPTSAAVSPSSAPR</sequence>
<organism evidence="3 4">
    <name type="scientific">Tsukamurella soli</name>
    <dbReference type="NCBI Taxonomy" id="644556"/>
    <lineage>
        <taxon>Bacteria</taxon>
        <taxon>Bacillati</taxon>
        <taxon>Actinomycetota</taxon>
        <taxon>Actinomycetes</taxon>
        <taxon>Mycobacteriales</taxon>
        <taxon>Tsukamurellaceae</taxon>
        <taxon>Tsukamurella</taxon>
    </lineage>
</organism>
<dbReference type="GO" id="GO:0016787">
    <property type="term" value="F:hydrolase activity"/>
    <property type="evidence" value="ECO:0007669"/>
    <property type="project" value="UniProtKB-KW"/>
</dbReference>
<dbReference type="Proteomes" id="UP001500635">
    <property type="component" value="Unassembled WGS sequence"/>
</dbReference>
<evidence type="ECO:0000256" key="2">
    <source>
        <dbReference type="SAM" id="Phobius"/>
    </source>
</evidence>
<evidence type="ECO:0000313" key="3">
    <source>
        <dbReference type="EMBL" id="GAA4382488.1"/>
    </source>
</evidence>
<keyword evidence="2" id="KW-0812">Transmembrane</keyword>
<protein>
    <submittedName>
        <fullName evidence="3">Alpha/beta hydrolase-fold protein</fullName>
    </submittedName>
</protein>
<accession>A0ABP8J0H0</accession>
<dbReference type="EMBL" id="BAABFR010000001">
    <property type="protein sequence ID" value="GAA4382488.1"/>
    <property type="molecule type" value="Genomic_DNA"/>
</dbReference>
<proteinExistence type="predicted"/>
<dbReference type="SUPFAM" id="SSF53474">
    <property type="entry name" value="alpha/beta-Hydrolases"/>
    <property type="match status" value="1"/>
</dbReference>
<feature type="transmembrane region" description="Helical" evidence="2">
    <location>
        <begin position="77"/>
        <end position="95"/>
    </location>
</feature>
<reference evidence="4" key="1">
    <citation type="journal article" date="2019" name="Int. J. Syst. Evol. Microbiol.">
        <title>The Global Catalogue of Microorganisms (GCM) 10K type strain sequencing project: providing services to taxonomists for standard genome sequencing and annotation.</title>
        <authorList>
            <consortium name="The Broad Institute Genomics Platform"/>
            <consortium name="The Broad Institute Genome Sequencing Center for Infectious Disease"/>
            <person name="Wu L."/>
            <person name="Ma J."/>
        </authorList>
    </citation>
    <scope>NUCLEOTIDE SEQUENCE [LARGE SCALE GENOMIC DNA]</scope>
    <source>
        <strain evidence="4">JCM 17688</strain>
    </source>
</reference>
<dbReference type="InterPro" id="IPR029058">
    <property type="entry name" value="AB_hydrolase_fold"/>
</dbReference>
<name>A0ABP8J0H0_9ACTN</name>
<feature type="transmembrane region" description="Helical" evidence="2">
    <location>
        <begin position="43"/>
        <end position="65"/>
    </location>
</feature>
<dbReference type="Pfam" id="PF00756">
    <property type="entry name" value="Esterase"/>
    <property type="match status" value="1"/>
</dbReference>
<keyword evidence="2" id="KW-1133">Transmembrane helix</keyword>
<dbReference type="Gene3D" id="3.40.50.1820">
    <property type="entry name" value="alpha/beta hydrolase"/>
    <property type="match status" value="1"/>
</dbReference>
<feature type="transmembrane region" description="Helical" evidence="2">
    <location>
        <begin position="15"/>
        <end position="36"/>
    </location>
</feature>
<evidence type="ECO:0000256" key="1">
    <source>
        <dbReference type="SAM" id="MobiDB-lite"/>
    </source>
</evidence>
<keyword evidence="3" id="KW-0378">Hydrolase</keyword>
<evidence type="ECO:0000313" key="4">
    <source>
        <dbReference type="Proteomes" id="UP001500635"/>
    </source>
</evidence>
<feature type="transmembrane region" description="Helical" evidence="2">
    <location>
        <begin position="107"/>
        <end position="127"/>
    </location>
</feature>
<dbReference type="InterPro" id="IPR050583">
    <property type="entry name" value="Mycobacterial_A85_antigen"/>
</dbReference>
<feature type="region of interest" description="Disordered" evidence="1">
    <location>
        <begin position="469"/>
        <end position="524"/>
    </location>
</feature>